<evidence type="ECO:0000256" key="8">
    <source>
        <dbReference type="SAM" id="SignalP"/>
    </source>
</evidence>
<dbReference type="InterPro" id="IPR011765">
    <property type="entry name" value="Pept_M16_N"/>
</dbReference>
<dbReference type="AlphaFoldDB" id="M7NLW2"/>
<keyword evidence="14" id="KW-1185">Reference proteome</keyword>
<dbReference type="RefSeq" id="XP_007873819.1">
    <property type="nucleotide sequence ID" value="XM_007875628.1"/>
</dbReference>
<reference evidence="14" key="1">
    <citation type="journal article" date="2016" name="Nat. Commun.">
        <title>Genome analysis of three Pneumocystis species reveals adaptation mechanisms to life exclusively in mammalian hosts.</title>
        <authorList>
            <person name="Ma L."/>
            <person name="Chen Z."/>
            <person name="Huang D.W."/>
            <person name="Kutty G."/>
            <person name="Ishihara M."/>
            <person name="Wang H."/>
            <person name="Abouelleil A."/>
            <person name="Bishop L."/>
            <person name="Davey E."/>
            <person name="Deng R."/>
            <person name="Deng X."/>
            <person name="Fan L."/>
            <person name="Fantoni G."/>
            <person name="Fitzgerald M."/>
            <person name="Gogineni E."/>
            <person name="Goldberg J.M."/>
            <person name="Handley G."/>
            <person name="Hu X."/>
            <person name="Huber C."/>
            <person name="Jiao X."/>
            <person name="Jones K."/>
            <person name="Levin J.Z."/>
            <person name="Liu Y."/>
            <person name="Macdonald P."/>
            <person name="Melnikov A."/>
            <person name="Raley C."/>
            <person name="Sassi M."/>
            <person name="Sherman B.T."/>
            <person name="Song X."/>
            <person name="Sykes S."/>
            <person name="Tran B."/>
            <person name="Walsh L."/>
            <person name="Xia Y."/>
            <person name="Yang J."/>
            <person name="Young S."/>
            <person name="Zeng Q."/>
            <person name="Zheng X."/>
            <person name="Stephens R."/>
            <person name="Nusbaum C."/>
            <person name="Birren B.W."/>
            <person name="Azadi P."/>
            <person name="Lempicki R.A."/>
            <person name="Cuomo C.A."/>
            <person name="Kovacs J.A."/>
        </authorList>
    </citation>
    <scope>NUCLEOTIDE SEQUENCE [LARGE SCALE GENOMIC DNA]</scope>
    <source>
        <strain evidence="14">B123</strain>
    </source>
</reference>
<dbReference type="OMA" id="WIFDEMK"/>
<dbReference type="InterPro" id="IPR007863">
    <property type="entry name" value="Peptidase_M16_C"/>
</dbReference>
<dbReference type="Proteomes" id="UP000011958">
    <property type="component" value="Unassembled WGS sequence"/>
</dbReference>
<evidence type="ECO:0008006" key="15">
    <source>
        <dbReference type="Google" id="ProtNLM"/>
    </source>
</evidence>
<comment type="caution">
    <text evidence="13">The sequence shown here is derived from an EMBL/GenBank/DDBJ whole genome shotgun (WGS) entry which is preliminary data.</text>
</comment>
<dbReference type="FunFam" id="3.30.830.10:FF:000005">
    <property type="entry name" value="nardilysin isoform X1"/>
    <property type="match status" value="1"/>
</dbReference>
<dbReference type="GO" id="GO:0043171">
    <property type="term" value="P:peptide catabolic process"/>
    <property type="evidence" value="ECO:0007669"/>
    <property type="project" value="TreeGrafter"/>
</dbReference>
<gene>
    <name evidence="13" type="ORF">PNEG_01848</name>
</gene>
<evidence type="ECO:0000256" key="5">
    <source>
        <dbReference type="ARBA" id="ARBA00022833"/>
    </source>
</evidence>
<dbReference type="GeneID" id="19895542"/>
<evidence type="ECO:0000256" key="1">
    <source>
        <dbReference type="ARBA" id="ARBA00007261"/>
    </source>
</evidence>
<dbReference type="GO" id="GO:0046872">
    <property type="term" value="F:metal ion binding"/>
    <property type="evidence" value="ECO:0007669"/>
    <property type="project" value="UniProtKB-KW"/>
</dbReference>
<keyword evidence="3" id="KW-0479">Metal-binding</keyword>
<evidence type="ECO:0000256" key="6">
    <source>
        <dbReference type="ARBA" id="ARBA00023049"/>
    </source>
</evidence>
<dbReference type="GO" id="GO:0005739">
    <property type="term" value="C:mitochondrion"/>
    <property type="evidence" value="ECO:0007669"/>
    <property type="project" value="TreeGrafter"/>
</dbReference>
<proteinExistence type="inferred from homology"/>
<evidence type="ECO:0000256" key="4">
    <source>
        <dbReference type="ARBA" id="ARBA00022801"/>
    </source>
</evidence>
<evidence type="ECO:0000259" key="12">
    <source>
        <dbReference type="Pfam" id="PF22456"/>
    </source>
</evidence>
<dbReference type="OrthoDB" id="952271at2759"/>
<dbReference type="eggNOG" id="KOG0959">
    <property type="taxonomic scope" value="Eukaryota"/>
</dbReference>
<feature type="signal peptide" evidence="8">
    <location>
        <begin position="1"/>
        <end position="18"/>
    </location>
</feature>
<dbReference type="GO" id="GO:0051603">
    <property type="term" value="P:proteolysis involved in protein catabolic process"/>
    <property type="evidence" value="ECO:0007669"/>
    <property type="project" value="TreeGrafter"/>
</dbReference>
<dbReference type="Pfam" id="PF22456">
    <property type="entry name" value="PqqF-like_C_4"/>
    <property type="match status" value="1"/>
</dbReference>
<dbReference type="SUPFAM" id="SSF63411">
    <property type="entry name" value="LuxS/MPP-like metallohydrolase"/>
    <property type="match status" value="4"/>
</dbReference>
<feature type="domain" description="Peptidase M16 N-terminal" evidence="9">
    <location>
        <begin position="67"/>
        <end position="202"/>
    </location>
</feature>
<dbReference type="Pfam" id="PF00675">
    <property type="entry name" value="Peptidase_M16"/>
    <property type="match status" value="1"/>
</dbReference>
<dbReference type="MEROPS" id="M16.A09"/>
<feature type="domain" description="Peptidase M16 middle/third" evidence="11">
    <location>
        <begin position="412"/>
        <end position="693"/>
    </location>
</feature>
<feature type="domain" description="Coenzyme PQQ synthesis protein F-like C-terminal lobe" evidence="12">
    <location>
        <begin position="801"/>
        <end position="893"/>
    </location>
</feature>
<dbReference type="EMBL" id="AFWA02000009">
    <property type="protein sequence ID" value="EMR09658.1"/>
    <property type="molecule type" value="Genomic_DNA"/>
</dbReference>
<dbReference type="HOGENOM" id="CLU_004639_1_1_1"/>
<name>M7NLW2_PNEMU</name>
<dbReference type="InterPro" id="IPR011249">
    <property type="entry name" value="Metalloenz_LuxS/M16"/>
</dbReference>
<evidence type="ECO:0000259" key="9">
    <source>
        <dbReference type="Pfam" id="PF00675"/>
    </source>
</evidence>
<dbReference type="InterPro" id="IPR054734">
    <property type="entry name" value="PqqF-like_C_4"/>
</dbReference>
<evidence type="ECO:0000256" key="7">
    <source>
        <dbReference type="RuleBase" id="RU004447"/>
    </source>
</evidence>
<dbReference type="InterPro" id="IPR050626">
    <property type="entry name" value="Peptidase_M16"/>
</dbReference>
<keyword evidence="8" id="KW-0732">Signal</keyword>
<dbReference type="InterPro" id="IPR001431">
    <property type="entry name" value="Pept_M16_Zn_BS"/>
</dbReference>
<evidence type="ECO:0000259" key="10">
    <source>
        <dbReference type="Pfam" id="PF05193"/>
    </source>
</evidence>
<protein>
    <recommendedName>
        <fullName evidence="15">Peptidase M16 N-terminal domain-containing protein</fullName>
    </recommendedName>
</protein>
<dbReference type="PANTHER" id="PTHR43690">
    <property type="entry name" value="NARDILYSIN"/>
    <property type="match status" value="1"/>
</dbReference>
<evidence type="ECO:0000259" key="11">
    <source>
        <dbReference type="Pfam" id="PF16187"/>
    </source>
</evidence>
<dbReference type="Pfam" id="PF05193">
    <property type="entry name" value="Peptidase_M16_C"/>
    <property type="match status" value="1"/>
</dbReference>
<evidence type="ECO:0000256" key="2">
    <source>
        <dbReference type="ARBA" id="ARBA00022670"/>
    </source>
</evidence>
<comment type="similarity">
    <text evidence="1 7">Belongs to the peptidase M16 family.</text>
</comment>
<dbReference type="STRING" id="1069680.M7NLW2"/>
<dbReference type="FunFam" id="3.30.830.10:FF:000004">
    <property type="entry name" value="Putative insulin-degrading enzyme"/>
    <property type="match status" value="1"/>
</dbReference>
<dbReference type="PANTHER" id="PTHR43690:SF18">
    <property type="entry name" value="INSULIN-DEGRADING ENZYME-RELATED"/>
    <property type="match status" value="1"/>
</dbReference>
<evidence type="ECO:0000313" key="13">
    <source>
        <dbReference type="EMBL" id="EMR09658.1"/>
    </source>
</evidence>
<dbReference type="VEuPathDB" id="FungiDB:PNEG_01848"/>
<evidence type="ECO:0000256" key="3">
    <source>
        <dbReference type="ARBA" id="ARBA00022723"/>
    </source>
</evidence>
<dbReference type="Gene3D" id="3.30.830.10">
    <property type="entry name" value="Metalloenzyme, LuxS/M16 peptidase-like"/>
    <property type="match status" value="4"/>
</dbReference>
<dbReference type="Pfam" id="PF16187">
    <property type="entry name" value="Peptidase_M16_M"/>
    <property type="match status" value="1"/>
</dbReference>
<keyword evidence="6" id="KW-0482">Metalloprotease</keyword>
<organism evidence="13 14">
    <name type="scientific">Pneumocystis murina (strain B123)</name>
    <name type="common">Mouse pneumocystis pneumonia agent</name>
    <name type="synonym">Pneumocystis carinii f. sp. muris</name>
    <dbReference type="NCBI Taxonomy" id="1069680"/>
    <lineage>
        <taxon>Eukaryota</taxon>
        <taxon>Fungi</taxon>
        <taxon>Dikarya</taxon>
        <taxon>Ascomycota</taxon>
        <taxon>Taphrinomycotina</taxon>
        <taxon>Pneumocystomycetes</taxon>
        <taxon>Pneumocystaceae</taxon>
        <taxon>Pneumocystis</taxon>
    </lineage>
</organism>
<feature type="domain" description="Peptidase M16 C-terminal" evidence="10">
    <location>
        <begin position="231"/>
        <end position="405"/>
    </location>
</feature>
<keyword evidence="4" id="KW-0378">Hydrolase</keyword>
<dbReference type="GO" id="GO:0005829">
    <property type="term" value="C:cytosol"/>
    <property type="evidence" value="ECO:0007669"/>
    <property type="project" value="TreeGrafter"/>
</dbReference>
<keyword evidence="5" id="KW-0862">Zinc</keyword>
<keyword evidence="2" id="KW-0645">Protease</keyword>
<accession>M7NLW2</accession>
<sequence>MWSYFIFFSLIFLLKTESHIIQHNKTDHILYKRATTATLLTENIKKPEGDHYSYRLIQLSNGLKTLLISYPDSLSAGAALDVKVGHFSDPDDIPGVAHFCEHLLFMGTKKYPGEDDFSEYLLTHAGTYNAYTSTEDTNYFFSVEPKSFEKALDMFSQLFISPLILKRSVEREAHAVDLEHKKNLQNDAWRLFQLEKSISNPKSPYSKFGTGDYVTLVENTRKKGIDIASVVSKFFSTYYSSNLMKLVIFSSESLDNLEKLAVKYFTDIPNKNLEVPKFTEKPFGADVIGKQYWYKPIADSNSIELVFPIDTQRMFYKSSPSDYLRHFLDHRSYGSVFYTLNQRGWITDISVYSEYIVSETDALRINIGLTEIGLDNYEDILGLVFQFLRMLRDNTPNEDYFKDLIKIDDVSFRFKDQPKLMSYASHLASVMQLPYIEDVDLLRSSYLSEYDHKQFAKLLSVLRDDNYFLTITSKTKPGYWDLREPWYGSEYKVDVFSQTLLEKTRKDDLNISLKFPEKNIFIPELFIRANVSTHKKTKPTLMYNDTRLRYWYKEDDTFSIPKTFISALIKIPDYSSSPFETAHSKIYLDMLINHVSTQHYNAIVAGYSLTISAIDIGIYLSIYGFSDKILLLLDKVIESMRLYTPSLASFMSSRQKYLYMYEYDKVSMPYSKVSQVSLAFHDPLYWPSSEMLYAINSTTYEDVQVFHSRRFSSVFTEVLAVGLLSNSTKDLLEIYFKALSPKKQYPYQILPSRSYIFKEGSNYIYEMSLLNPQEVNSAILYSLQVGSSKDSKLIALLNVLFSLIRSRVFNQLRTEEQLSYVVRVSSYTSTALMSFFFVLQSLRDPFYLEQRINAFLYRFAAFIDTITDEQLKSVVNTLLPLFSGRYTSLPKESGVYLASIVSGFYDFDIRKKIYRSLKGLTKEDLKDYFYNYFYPDSATRKKLSIHLKSQTLESVSVRDFSPRRLQYYFKCNGLDISLEDLSDLIESSHLLVDFEKALKKFFTNKYPHKDVSEIVSQAFKYLKELYTKLKKDAIKNYDAQHFTDLTTFKNSLKLSPVPLPVMKWSSYY</sequence>
<dbReference type="InterPro" id="IPR032632">
    <property type="entry name" value="Peptidase_M16_M"/>
</dbReference>
<feature type="chain" id="PRO_5004082450" description="Peptidase M16 N-terminal domain-containing protein" evidence="8">
    <location>
        <begin position="19"/>
        <end position="1068"/>
    </location>
</feature>
<evidence type="ECO:0000313" key="14">
    <source>
        <dbReference type="Proteomes" id="UP000011958"/>
    </source>
</evidence>
<dbReference type="GO" id="GO:0004222">
    <property type="term" value="F:metalloendopeptidase activity"/>
    <property type="evidence" value="ECO:0007669"/>
    <property type="project" value="InterPro"/>
</dbReference>
<dbReference type="PROSITE" id="PS00143">
    <property type="entry name" value="INSULINASE"/>
    <property type="match status" value="1"/>
</dbReference>